<dbReference type="Proteomes" id="UP000003656">
    <property type="component" value="Unassembled WGS sequence"/>
</dbReference>
<reference evidence="1 2" key="1">
    <citation type="submission" date="2009-11" db="EMBL/GenBank/DDBJ databases">
        <authorList>
            <person name="Weinstock G."/>
            <person name="Sodergren E."/>
            <person name="Clifton S."/>
            <person name="Fulton L."/>
            <person name="Fulton B."/>
            <person name="Courtney L."/>
            <person name="Fronick C."/>
            <person name="Harrison M."/>
            <person name="Strong C."/>
            <person name="Farmer C."/>
            <person name="Delahaunty K."/>
            <person name="Markovic C."/>
            <person name="Hall O."/>
            <person name="Minx P."/>
            <person name="Tomlinson C."/>
            <person name="Mitreva M."/>
            <person name="Nelson J."/>
            <person name="Hou S."/>
            <person name="Wollam A."/>
            <person name="Pepin K.H."/>
            <person name="Johnson M."/>
            <person name="Bhonagiri V."/>
            <person name="Nash W.E."/>
            <person name="Warren W."/>
            <person name="Chinwalla A."/>
            <person name="Mardis E.R."/>
            <person name="Wilson R.K."/>
        </authorList>
    </citation>
    <scope>NUCLEOTIDE SEQUENCE [LARGE SCALE GENOMIC DNA]</scope>
    <source>
        <strain evidence="1 2">DSM 20093</strain>
    </source>
</reference>
<sequence length="41" mass="4562">MLTYGNVISPSVDIPPPWACDEACPESIAIRTNHMRCNTEE</sequence>
<comment type="caution">
    <text evidence="1">The sequence shown here is derived from an EMBL/GenBank/DDBJ whole genome shotgun (WGS) entry which is preliminary data.</text>
</comment>
<accession>D1NRV8</accession>
<dbReference type="STRING" id="561180.BIFGAL_02509"/>
<evidence type="ECO:0000313" key="2">
    <source>
        <dbReference type="Proteomes" id="UP000003656"/>
    </source>
</evidence>
<dbReference type="EMBL" id="ABXB03000001">
    <property type="protein sequence ID" value="EFA23410.1"/>
    <property type="molecule type" value="Genomic_DNA"/>
</dbReference>
<proteinExistence type="predicted"/>
<gene>
    <name evidence="1" type="ORF">BIFGAL_02509</name>
</gene>
<evidence type="ECO:0000313" key="1">
    <source>
        <dbReference type="EMBL" id="EFA23410.1"/>
    </source>
</evidence>
<organism evidence="1 2">
    <name type="scientific">Bifidobacterium gallicum DSM 20093 = LMG 11596</name>
    <dbReference type="NCBI Taxonomy" id="561180"/>
    <lineage>
        <taxon>Bacteria</taxon>
        <taxon>Bacillati</taxon>
        <taxon>Actinomycetota</taxon>
        <taxon>Actinomycetes</taxon>
        <taxon>Bifidobacteriales</taxon>
        <taxon>Bifidobacteriaceae</taxon>
        <taxon>Bifidobacterium</taxon>
    </lineage>
</organism>
<name>D1NRV8_9BIFI</name>
<protein>
    <submittedName>
        <fullName evidence="1">Uncharacterized protein</fullName>
    </submittedName>
</protein>
<dbReference type="AlphaFoldDB" id="D1NRV8"/>